<dbReference type="Proteomes" id="UP000224101">
    <property type="component" value="Segment"/>
</dbReference>
<organism evidence="1 2">
    <name type="scientific">Acidovorax phage ACP17</name>
    <dbReference type="NCBI Taxonomy" id="2010329"/>
    <lineage>
        <taxon>Viruses</taxon>
        <taxon>Duplodnaviria</taxon>
        <taxon>Heunggongvirae</taxon>
        <taxon>Uroviricota</taxon>
        <taxon>Caudoviricetes</taxon>
        <taxon>Busanvirus</taxon>
        <taxon>Busanvirus ACP17</taxon>
    </lineage>
</organism>
<evidence type="ECO:0000313" key="2">
    <source>
        <dbReference type="Proteomes" id="UP000224101"/>
    </source>
</evidence>
<protein>
    <submittedName>
        <fullName evidence="1">Uncharacterized protein</fullName>
    </submittedName>
</protein>
<dbReference type="RefSeq" id="YP_009609765.1">
    <property type="nucleotide sequence ID" value="NC_041997.1"/>
</dbReference>
<name>A0A223AIZ8_9CAUD</name>
<sequence length="131" mass="14330">MAADSHSLPKPGSSDASDAIDSVLGEYNWPANPKNAARAGFEAARRMLSSQEASINSHKFDSTRSAVVNPKSHWLPIDKNTPRGCKVYVIRRPAGVATTGVVASDETFWTHWHPIPTFNPEEEYASQPPRS</sequence>
<dbReference type="EMBL" id="KY979132">
    <property type="protein sequence ID" value="ASS33942.1"/>
    <property type="molecule type" value="Genomic_DNA"/>
</dbReference>
<evidence type="ECO:0000313" key="1">
    <source>
        <dbReference type="EMBL" id="ASS33942.1"/>
    </source>
</evidence>
<dbReference type="KEGG" id="vg:40085850"/>
<reference evidence="1 2" key="1">
    <citation type="submission" date="2017-08" db="EMBL/GenBank/DDBJ databases">
        <title>Characterization and complete genome sequence of novel bacteriophage infecting the causal agent of bacterial fruit blotch, Acidovorax citrulli.</title>
        <authorList>
            <person name="Midani A.R."/>
            <person name="Park S.-H."/>
            <person name="Choi T.-J."/>
        </authorList>
    </citation>
    <scope>NUCLEOTIDE SEQUENCE [LARGE SCALE GENOMIC DNA]</scope>
</reference>
<dbReference type="GeneID" id="40085850"/>
<proteinExistence type="predicted"/>
<accession>A0A223AIZ8</accession>
<keyword evidence="2" id="KW-1185">Reference proteome</keyword>